<protein>
    <recommendedName>
        <fullName evidence="4">HK97 gp10 family phage protein</fullName>
    </recommendedName>
</protein>
<accession>A0A0R2H9C8</accession>
<dbReference type="AlphaFoldDB" id="A0A0R2H9C8"/>
<keyword evidence="3" id="KW-1185">Reference proteome</keyword>
<evidence type="ECO:0000256" key="1">
    <source>
        <dbReference type="SAM" id="MobiDB-lite"/>
    </source>
</evidence>
<name>A0A0R2H9C8_WEIVI</name>
<dbReference type="OrthoDB" id="2146187at2"/>
<proteinExistence type="predicted"/>
<gene>
    <name evidence="2" type="ORF">IV50_GL001195</name>
</gene>
<reference evidence="2 3" key="1">
    <citation type="journal article" date="2015" name="Genome Announc.">
        <title>Expanding the biotechnology potential of lactobacilli through comparative genomics of 213 strains and associated genera.</title>
        <authorList>
            <person name="Sun Z."/>
            <person name="Harris H.M."/>
            <person name="McCann A."/>
            <person name="Guo C."/>
            <person name="Argimon S."/>
            <person name="Zhang W."/>
            <person name="Yang X."/>
            <person name="Jeffery I.B."/>
            <person name="Cooney J.C."/>
            <person name="Kagawa T.F."/>
            <person name="Liu W."/>
            <person name="Song Y."/>
            <person name="Salvetti E."/>
            <person name="Wrobel A."/>
            <person name="Rasinkangas P."/>
            <person name="Parkhill J."/>
            <person name="Rea M.C."/>
            <person name="O'Sullivan O."/>
            <person name="Ritari J."/>
            <person name="Douillard F.P."/>
            <person name="Paul Ross R."/>
            <person name="Yang R."/>
            <person name="Briner A.E."/>
            <person name="Felis G.E."/>
            <person name="de Vos W.M."/>
            <person name="Barrangou R."/>
            <person name="Klaenhammer T.R."/>
            <person name="Caufield P.W."/>
            <person name="Cui Y."/>
            <person name="Zhang H."/>
            <person name="O'Toole P.W."/>
        </authorList>
    </citation>
    <scope>NUCLEOTIDE SEQUENCE [LARGE SCALE GENOMIC DNA]</scope>
    <source>
        <strain evidence="2 3">DSM 20410</strain>
    </source>
</reference>
<dbReference type="PATRIC" id="fig|1629.5.peg.1209"/>
<feature type="region of interest" description="Disordered" evidence="1">
    <location>
        <begin position="71"/>
        <end position="95"/>
    </location>
</feature>
<organism evidence="2 3">
    <name type="scientific">Weissella viridescens</name>
    <name type="common">Lactobacillus viridescens</name>
    <dbReference type="NCBI Taxonomy" id="1629"/>
    <lineage>
        <taxon>Bacteria</taxon>
        <taxon>Bacillati</taxon>
        <taxon>Bacillota</taxon>
        <taxon>Bacilli</taxon>
        <taxon>Lactobacillales</taxon>
        <taxon>Lactobacillaceae</taxon>
        <taxon>Weissella</taxon>
    </lineage>
</organism>
<evidence type="ECO:0000313" key="3">
    <source>
        <dbReference type="Proteomes" id="UP000051992"/>
    </source>
</evidence>
<dbReference type="EMBL" id="JQBM01000003">
    <property type="protein sequence ID" value="KRN46212.1"/>
    <property type="molecule type" value="Genomic_DNA"/>
</dbReference>
<evidence type="ECO:0008006" key="4">
    <source>
        <dbReference type="Google" id="ProtNLM"/>
    </source>
</evidence>
<sequence length="149" mass="16783">MLRKEVPRLGNDDLERQLEQWAQQIARSVNLTVEDQRKVTRAGAEAAKVVIVEETRKKHFESGRDTSKMAHLADSVVVGREEKTRSDGSTSYGFDHDDVNHARIARFLNDGTIKRPGDSFYDHAREIAVGPAQAAMAEKLAKIQERKAR</sequence>
<dbReference type="RefSeq" id="WP_069201677.1">
    <property type="nucleotide sequence ID" value="NZ_JQBM01000003.1"/>
</dbReference>
<dbReference type="Proteomes" id="UP000051992">
    <property type="component" value="Unassembled WGS sequence"/>
</dbReference>
<evidence type="ECO:0000313" key="2">
    <source>
        <dbReference type="EMBL" id="KRN46212.1"/>
    </source>
</evidence>
<comment type="caution">
    <text evidence="2">The sequence shown here is derived from an EMBL/GenBank/DDBJ whole genome shotgun (WGS) entry which is preliminary data.</text>
</comment>